<reference evidence="4 5" key="1">
    <citation type="journal article" date="2024" name="IMA Fungus">
        <title>IMA Genome - F19 : A genome assembly and annotation guide to empower mycologists, including annotated draft genome sequences of Ceratocystis pirilliformis, Diaporthe australafricana, Fusarium ophioides, Paecilomyces lecythidis, and Sporothrix stenoceras.</title>
        <authorList>
            <person name="Aylward J."/>
            <person name="Wilson A.M."/>
            <person name="Visagie C.M."/>
            <person name="Spraker J."/>
            <person name="Barnes I."/>
            <person name="Buitendag C."/>
            <person name="Ceriani C."/>
            <person name="Del Mar Angel L."/>
            <person name="du Plessis D."/>
            <person name="Fuchs T."/>
            <person name="Gasser K."/>
            <person name="Kramer D."/>
            <person name="Li W."/>
            <person name="Munsamy K."/>
            <person name="Piso A."/>
            <person name="Price J.L."/>
            <person name="Sonnekus B."/>
            <person name="Thomas C."/>
            <person name="van der Nest A."/>
            <person name="van Dijk A."/>
            <person name="van Heerden A."/>
            <person name="van Vuuren N."/>
            <person name="Yilmaz N."/>
            <person name="Duong T.A."/>
            <person name="van der Merwe N.A."/>
            <person name="Wingfield M.J."/>
            <person name="Wingfield B.D."/>
        </authorList>
    </citation>
    <scope>NUCLEOTIDE SEQUENCE [LARGE SCALE GENOMIC DNA]</scope>
    <source>
        <strain evidence="4 5">CMW 18300</strain>
    </source>
</reference>
<protein>
    <submittedName>
        <fullName evidence="4">NRPS-like protein biosynthetic cluster</fullName>
    </submittedName>
</protein>
<dbReference type="InterPro" id="IPR006162">
    <property type="entry name" value="Ppantetheine_attach_site"/>
</dbReference>
<dbReference type="InterPro" id="IPR013120">
    <property type="entry name" value="FAR_NAD-bd"/>
</dbReference>
<feature type="domain" description="Carrier" evidence="3">
    <location>
        <begin position="548"/>
        <end position="632"/>
    </location>
</feature>
<dbReference type="SUPFAM" id="SSF56801">
    <property type="entry name" value="Acetyl-CoA synthetase-like"/>
    <property type="match status" value="1"/>
</dbReference>
<dbReference type="InterPro" id="IPR051414">
    <property type="entry name" value="Adenylate-forming_Reductase"/>
</dbReference>
<keyword evidence="2" id="KW-0597">Phosphoprotein</keyword>
<proteinExistence type="predicted"/>
<organism evidence="4 5">
    <name type="scientific">Diaporthe australafricana</name>
    <dbReference type="NCBI Taxonomy" id="127596"/>
    <lineage>
        <taxon>Eukaryota</taxon>
        <taxon>Fungi</taxon>
        <taxon>Dikarya</taxon>
        <taxon>Ascomycota</taxon>
        <taxon>Pezizomycotina</taxon>
        <taxon>Sordariomycetes</taxon>
        <taxon>Sordariomycetidae</taxon>
        <taxon>Diaporthales</taxon>
        <taxon>Diaporthaceae</taxon>
        <taxon>Diaporthe</taxon>
    </lineage>
</organism>
<accession>A0ABR3W455</accession>
<dbReference type="Gene3D" id="3.40.50.720">
    <property type="entry name" value="NAD(P)-binding Rossmann-like Domain"/>
    <property type="match status" value="1"/>
</dbReference>
<dbReference type="PROSITE" id="PS50075">
    <property type="entry name" value="CARRIER"/>
    <property type="match status" value="1"/>
</dbReference>
<dbReference type="Pfam" id="PF23562">
    <property type="entry name" value="AMP-binding_C_3"/>
    <property type="match status" value="1"/>
</dbReference>
<evidence type="ECO:0000313" key="5">
    <source>
        <dbReference type="Proteomes" id="UP001583177"/>
    </source>
</evidence>
<dbReference type="Pfam" id="PF07993">
    <property type="entry name" value="NAD_binding_4"/>
    <property type="match status" value="1"/>
</dbReference>
<dbReference type="Gene3D" id="3.40.50.12780">
    <property type="entry name" value="N-terminal domain of ligase-like"/>
    <property type="match status" value="1"/>
</dbReference>
<dbReference type="InterPro" id="IPR000873">
    <property type="entry name" value="AMP-dep_synth/lig_dom"/>
</dbReference>
<dbReference type="PROSITE" id="PS00012">
    <property type="entry name" value="PHOSPHOPANTETHEINE"/>
    <property type="match status" value="1"/>
</dbReference>
<keyword evidence="5" id="KW-1185">Reference proteome</keyword>
<dbReference type="InterPro" id="IPR036736">
    <property type="entry name" value="ACP-like_sf"/>
</dbReference>
<evidence type="ECO:0000259" key="3">
    <source>
        <dbReference type="PROSITE" id="PS50075"/>
    </source>
</evidence>
<dbReference type="EMBL" id="JAWRVE010000156">
    <property type="protein sequence ID" value="KAL1852805.1"/>
    <property type="molecule type" value="Genomic_DNA"/>
</dbReference>
<dbReference type="PANTHER" id="PTHR43439:SF2">
    <property type="entry name" value="ENZYME, PUTATIVE (JCVI)-RELATED"/>
    <property type="match status" value="1"/>
</dbReference>
<dbReference type="Proteomes" id="UP001583177">
    <property type="component" value="Unassembled WGS sequence"/>
</dbReference>
<evidence type="ECO:0000256" key="1">
    <source>
        <dbReference type="ARBA" id="ARBA00022450"/>
    </source>
</evidence>
<dbReference type="Pfam" id="PF00501">
    <property type="entry name" value="AMP-binding"/>
    <property type="match status" value="1"/>
</dbReference>
<dbReference type="PROSITE" id="PS00455">
    <property type="entry name" value="AMP_BINDING"/>
    <property type="match status" value="1"/>
</dbReference>
<name>A0ABR3W455_9PEZI</name>
<dbReference type="SUPFAM" id="SSF51735">
    <property type="entry name" value="NAD(P)-binding Rossmann-fold domains"/>
    <property type="match status" value="1"/>
</dbReference>
<evidence type="ECO:0000256" key="2">
    <source>
        <dbReference type="ARBA" id="ARBA00022553"/>
    </source>
</evidence>
<dbReference type="InterPro" id="IPR036291">
    <property type="entry name" value="NAD(P)-bd_dom_sf"/>
</dbReference>
<gene>
    <name evidence="4" type="ORF">Daus18300_012049</name>
</gene>
<evidence type="ECO:0000313" key="4">
    <source>
        <dbReference type="EMBL" id="KAL1852805.1"/>
    </source>
</evidence>
<dbReference type="InterPro" id="IPR009081">
    <property type="entry name" value="PP-bd_ACP"/>
</dbReference>
<comment type="caution">
    <text evidence="4">The sequence shown here is derived from an EMBL/GenBank/DDBJ whole genome shotgun (WGS) entry which is preliminary data.</text>
</comment>
<sequence length="1065" mass="117108">MAPSYGSRLMPQVVDETAKTQPDLPYAYVPVTNNVGDGFKAITFGAIASATNHMAGWIHQNLGRSTSFETIAYMGLGDLRYVVVFLAAVKCGYKVLLTSTRNSAWMNASLLEQTHCRHFLHTSEVEALATPLLEHKKDLHLHMIETLEEMIKEETQHYDYDKEYDAVKWDPILILHSSGSTGAPKPIVMNHATYAVGDNDRNLPTIPGRVNQNWSLWDFAQQETYFSPFPPFHLGGFSSMVMLPIYYQNAKLVLSPPTRPPTGHLVSEIMDHFKLRSIFCPPIVAEQLVQEPDGLEKCRSMKFLLYAGGPLSQSAGDALSKVTDVCQFFGSTETGPIQALVPKREDWASLEWNPIQEAILEPCEDDIFEMTLHRNPALEKVRSVSANYPDVEVWHTKDLLRRNPTNPALWTFHGRIDDIVVLSNGEKFNPVFSEVQISAHPLVNGALIVGQGYPQPCLILEPKDHQHTLESLIEAVWPIIEEANAQAPGQGRITKDMILLSSPSRPFKRSVKGNVVRVLSASQYKEEIDELYTREVSKNLEHISLPSKGGPEVVRRFVSDVIASAFPGHDVQPSDDLFGLGLDSLQTVEIIKLLKAGIRSGDEMADISWISMKYIYKHPTIAELANAITISGTRGGNGFVKDHADINANSRVEKMQKILERYIHDLPRAPEPRGEHLGPEAKLHVILTGSTGSLGIQLLVHLLSDAKVARITCLDRSANAMERIKVALATWSAPPSIEPPRVSFYQADYKSPDFGLPPVILSELHGTTNIIIHNAWKVDFNHSIDTFEDVHIRGVSNLINFSASSPLRPRLVFVSSISSVGDWCAVDPSASTIPESLPPTLAAAQATGYSEYKAVAEHLLAAAAEKSGLDVSVLRVGQIAGPVGSGNGAKWNETEWFPLMLKTAKTTGKIPDAHALGDIDWIPADLLSSMIWELSSAPKLAVDNGDGAGSLQIFHLVNPVRRPWAQMLPAIKSGLAGSGSLQDVSMADWVAELAKTDLDDKEAVASQPAVKILDFFRSVGERQGVTVAKGVAFSTDRASQSSKTMLDLGPVKDEWLLKWINDWGL</sequence>
<dbReference type="InterPro" id="IPR042099">
    <property type="entry name" value="ANL_N_sf"/>
</dbReference>
<dbReference type="Pfam" id="PF00550">
    <property type="entry name" value="PP-binding"/>
    <property type="match status" value="1"/>
</dbReference>
<dbReference type="Gene3D" id="1.10.1200.10">
    <property type="entry name" value="ACP-like"/>
    <property type="match status" value="1"/>
</dbReference>
<dbReference type="PANTHER" id="PTHR43439">
    <property type="entry name" value="PHENYLACETATE-COENZYME A LIGASE"/>
    <property type="match status" value="1"/>
</dbReference>
<keyword evidence="1" id="KW-0596">Phosphopantetheine</keyword>
<dbReference type="InterPro" id="IPR020845">
    <property type="entry name" value="AMP-binding_CS"/>
</dbReference>
<dbReference type="SUPFAM" id="SSF47336">
    <property type="entry name" value="ACP-like"/>
    <property type="match status" value="1"/>
</dbReference>